<evidence type="ECO:0000313" key="3">
    <source>
        <dbReference type="Proteomes" id="UP000094197"/>
    </source>
</evidence>
<keyword evidence="3" id="KW-1185">Reference proteome</keyword>
<dbReference type="RefSeq" id="WP_069608003.1">
    <property type="nucleotide sequence ID" value="NZ_CP015217.1"/>
</dbReference>
<evidence type="ECO:0000259" key="1">
    <source>
        <dbReference type="Pfam" id="PF10531"/>
    </source>
</evidence>
<dbReference type="InterPro" id="IPR019554">
    <property type="entry name" value="Soluble_ligand-bd"/>
</dbReference>
<gene>
    <name evidence="2" type="ORF">A0128_13555</name>
</gene>
<dbReference type="EMBL" id="CP015217">
    <property type="protein sequence ID" value="AOP34784.1"/>
    <property type="molecule type" value="Genomic_DNA"/>
</dbReference>
<dbReference type="Pfam" id="PF10531">
    <property type="entry name" value="SLBB"/>
    <property type="match status" value="1"/>
</dbReference>
<protein>
    <recommendedName>
        <fullName evidence="1">Soluble ligand binding domain-containing protein</fullName>
    </recommendedName>
</protein>
<dbReference type="KEGG" id="laj:A0128_13555"/>
<dbReference type="OrthoDB" id="9790239at2"/>
<dbReference type="SUPFAM" id="SSF142984">
    <property type="entry name" value="Nqo1 middle domain-like"/>
    <property type="match status" value="1"/>
</dbReference>
<organism evidence="2 3">
    <name type="scientific">Leptospira tipperaryensis</name>
    <dbReference type="NCBI Taxonomy" id="2564040"/>
    <lineage>
        <taxon>Bacteria</taxon>
        <taxon>Pseudomonadati</taxon>
        <taxon>Spirochaetota</taxon>
        <taxon>Spirochaetia</taxon>
        <taxon>Leptospirales</taxon>
        <taxon>Leptospiraceae</taxon>
        <taxon>Leptospira</taxon>
    </lineage>
</organism>
<sequence length="93" mass="10500">MKTTIRLIGLLVLFISVGYLLRRNQDWVRSIFEPESISAAIRGNVQKPGVYLLKQGDTLEDLLKIAGGYKKPSQTKQDLSREILDGQVIELKD</sequence>
<accession>A0A1D7UYY8</accession>
<name>A0A1D7UYY8_9LEPT</name>
<feature type="domain" description="Soluble ligand binding" evidence="1">
    <location>
        <begin position="41"/>
        <end position="81"/>
    </location>
</feature>
<dbReference type="AlphaFoldDB" id="A0A1D7UYY8"/>
<evidence type="ECO:0000313" key="2">
    <source>
        <dbReference type="EMBL" id="AOP34784.1"/>
    </source>
</evidence>
<proteinExistence type="predicted"/>
<reference evidence="2 3" key="1">
    <citation type="submission" date="2016-04" db="EMBL/GenBank/DDBJ databases">
        <title>Complete genome seqeunce of Leptospira alstonii serovar Room22.</title>
        <authorList>
            <person name="Nally J.E."/>
            <person name="Bayles D.O."/>
            <person name="Hurley D."/>
            <person name="Fanning S."/>
            <person name="McMahon B.J."/>
            <person name="Arent Z."/>
        </authorList>
    </citation>
    <scope>NUCLEOTIDE SEQUENCE [LARGE SCALE GENOMIC DNA]</scope>
    <source>
        <strain evidence="2 3">GWTS #1</strain>
    </source>
</reference>
<dbReference type="Gene3D" id="3.10.560.10">
    <property type="entry name" value="Outer membrane lipoprotein wza domain like"/>
    <property type="match status" value="1"/>
</dbReference>
<dbReference type="Proteomes" id="UP000094197">
    <property type="component" value="Chromosome 1"/>
</dbReference>